<comment type="similarity">
    <text evidence="1">Belongs to the LOB domain-containing protein family.</text>
</comment>
<dbReference type="HOGENOM" id="CLU_171525_0_0_1"/>
<dbReference type="Pfam" id="PF03195">
    <property type="entry name" value="LOB"/>
    <property type="match status" value="1"/>
</dbReference>
<dbReference type="eggNOG" id="ENOG502QU8T">
    <property type="taxonomic scope" value="Eukaryota"/>
</dbReference>
<feature type="non-terminal residue" evidence="3">
    <location>
        <position position="1"/>
    </location>
</feature>
<dbReference type="PANTHER" id="PTHR31304:SF62">
    <property type="entry name" value="LOB DOMAIN-CONTAINING PROTEIN"/>
    <property type="match status" value="1"/>
</dbReference>
<evidence type="ECO:0000256" key="1">
    <source>
        <dbReference type="ARBA" id="ARBA00005474"/>
    </source>
</evidence>
<evidence type="ECO:0000313" key="4">
    <source>
        <dbReference type="Proteomes" id="UP000001514"/>
    </source>
</evidence>
<dbReference type="AlphaFoldDB" id="D8RYR0"/>
<dbReference type="OrthoDB" id="1922547at2759"/>
<organism evidence="4">
    <name type="scientific">Selaginella moellendorffii</name>
    <name type="common">Spikemoss</name>
    <dbReference type="NCBI Taxonomy" id="88036"/>
    <lineage>
        <taxon>Eukaryota</taxon>
        <taxon>Viridiplantae</taxon>
        <taxon>Streptophyta</taxon>
        <taxon>Embryophyta</taxon>
        <taxon>Tracheophyta</taxon>
        <taxon>Lycopodiopsida</taxon>
        <taxon>Selaginellales</taxon>
        <taxon>Selaginellaceae</taxon>
        <taxon>Selaginella</taxon>
    </lineage>
</organism>
<dbReference type="GO" id="GO:0010468">
    <property type="term" value="P:regulation of gene expression"/>
    <property type="evidence" value="ECO:0000318"/>
    <property type="project" value="GO_Central"/>
</dbReference>
<protein>
    <recommendedName>
        <fullName evidence="2">LOB domain-containing protein</fullName>
    </recommendedName>
</protein>
<dbReference type="Gramene" id="EFJ22478">
    <property type="protein sequence ID" value="EFJ22478"/>
    <property type="gene ID" value="SELMODRAFT_105005"/>
</dbReference>
<dbReference type="EMBL" id="GL377595">
    <property type="protein sequence ID" value="EFJ22478.1"/>
    <property type="molecule type" value="Genomic_DNA"/>
</dbReference>
<dbReference type="OMA" id="QICHAAV"/>
<keyword evidence="4" id="KW-1185">Reference proteome</keyword>
<proteinExistence type="inferred from homology"/>
<evidence type="ECO:0000259" key="2">
    <source>
        <dbReference type="PROSITE" id="PS50891"/>
    </source>
</evidence>
<accession>D8RYR0</accession>
<dbReference type="PANTHER" id="PTHR31304">
    <property type="entry name" value="LOB DOMAIN-CONTAINING PROTEIN 38"/>
    <property type="match status" value="1"/>
</dbReference>
<dbReference type="PROSITE" id="PS50891">
    <property type="entry name" value="LOB"/>
    <property type="match status" value="1"/>
</dbReference>
<evidence type="ECO:0000313" key="3">
    <source>
        <dbReference type="EMBL" id="EFJ22478.1"/>
    </source>
</evidence>
<sequence>RMSCNGCRVLRKGCSDSCILRPCLQWIEGPEAQGHATVFVAKFFGRAGLMNFISAVPENQRPALFQSLLYEACGRTVNPVFGAVGLLWSGSWHVCQAAVETVLKGGSLQALKQP</sequence>
<gene>
    <name evidence="3" type="ORF">SELMODRAFT_105005</name>
</gene>
<feature type="non-terminal residue" evidence="3">
    <location>
        <position position="114"/>
    </location>
</feature>
<dbReference type="InterPro" id="IPR004883">
    <property type="entry name" value="LOB"/>
</dbReference>
<dbReference type="Proteomes" id="UP000001514">
    <property type="component" value="Unassembled WGS sequence"/>
</dbReference>
<dbReference type="KEGG" id="smo:SELMODRAFT_105005"/>
<feature type="domain" description="LOB" evidence="2">
    <location>
        <begin position="2"/>
        <end position="108"/>
    </location>
</feature>
<dbReference type="InParanoid" id="D8RYR0"/>
<reference evidence="3 4" key="1">
    <citation type="journal article" date="2011" name="Science">
        <title>The Selaginella genome identifies genetic changes associated with the evolution of vascular plants.</title>
        <authorList>
            <person name="Banks J.A."/>
            <person name="Nishiyama T."/>
            <person name="Hasebe M."/>
            <person name="Bowman J.L."/>
            <person name="Gribskov M."/>
            <person name="dePamphilis C."/>
            <person name="Albert V.A."/>
            <person name="Aono N."/>
            <person name="Aoyama T."/>
            <person name="Ambrose B.A."/>
            <person name="Ashton N.W."/>
            <person name="Axtell M.J."/>
            <person name="Barker E."/>
            <person name="Barker M.S."/>
            <person name="Bennetzen J.L."/>
            <person name="Bonawitz N.D."/>
            <person name="Chapple C."/>
            <person name="Cheng C."/>
            <person name="Correa L.G."/>
            <person name="Dacre M."/>
            <person name="DeBarry J."/>
            <person name="Dreyer I."/>
            <person name="Elias M."/>
            <person name="Engstrom E.M."/>
            <person name="Estelle M."/>
            <person name="Feng L."/>
            <person name="Finet C."/>
            <person name="Floyd S.K."/>
            <person name="Frommer W.B."/>
            <person name="Fujita T."/>
            <person name="Gramzow L."/>
            <person name="Gutensohn M."/>
            <person name="Harholt J."/>
            <person name="Hattori M."/>
            <person name="Heyl A."/>
            <person name="Hirai T."/>
            <person name="Hiwatashi Y."/>
            <person name="Ishikawa M."/>
            <person name="Iwata M."/>
            <person name="Karol K.G."/>
            <person name="Koehler B."/>
            <person name="Kolukisaoglu U."/>
            <person name="Kubo M."/>
            <person name="Kurata T."/>
            <person name="Lalonde S."/>
            <person name="Li K."/>
            <person name="Li Y."/>
            <person name="Litt A."/>
            <person name="Lyons E."/>
            <person name="Manning G."/>
            <person name="Maruyama T."/>
            <person name="Michael T.P."/>
            <person name="Mikami K."/>
            <person name="Miyazaki S."/>
            <person name="Morinaga S."/>
            <person name="Murata T."/>
            <person name="Mueller-Roeber B."/>
            <person name="Nelson D.R."/>
            <person name="Obara M."/>
            <person name="Oguri Y."/>
            <person name="Olmstead R.G."/>
            <person name="Onodera N."/>
            <person name="Petersen B.L."/>
            <person name="Pils B."/>
            <person name="Prigge M."/>
            <person name="Rensing S.A."/>
            <person name="Riano-Pachon D.M."/>
            <person name="Roberts A.W."/>
            <person name="Sato Y."/>
            <person name="Scheller H.V."/>
            <person name="Schulz B."/>
            <person name="Schulz C."/>
            <person name="Shakirov E.V."/>
            <person name="Shibagaki N."/>
            <person name="Shinohara N."/>
            <person name="Shippen D.E."/>
            <person name="Soerensen I."/>
            <person name="Sotooka R."/>
            <person name="Sugimoto N."/>
            <person name="Sugita M."/>
            <person name="Sumikawa N."/>
            <person name="Tanurdzic M."/>
            <person name="Theissen G."/>
            <person name="Ulvskov P."/>
            <person name="Wakazuki S."/>
            <person name="Weng J.K."/>
            <person name="Willats W.W."/>
            <person name="Wipf D."/>
            <person name="Wolf P.G."/>
            <person name="Yang L."/>
            <person name="Zimmer A.D."/>
            <person name="Zhu Q."/>
            <person name="Mitros T."/>
            <person name="Hellsten U."/>
            <person name="Loque D."/>
            <person name="Otillar R."/>
            <person name="Salamov A."/>
            <person name="Schmutz J."/>
            <person name="Shapiro H."/>
            <person name="Lindquist E."/>
            <person name="Lucas S."/>
            <person name="Rokhsar D."/>
            <person name="Grigoriev I.V."/>
        </authorList>
    </citation>
    <scope>NUCLEOTIDE SEQUENCE [LARGE SCALE GENOMIC DNA]</scope>
</reference>
<name>D8RYR0_SELML</name>